<evidence type="ECO:0000313" key="2">
    <source>
        <dbReference type="Proteomes" id="UP001515480"/>
    </source>
</evidence>
<dbReference type="AlphaFoldDB" id="A0AB34J230"/>
<sequence>MIRIGRYFDRDASDPSGLTFEEWQPELVFTLEDVGSKVSISRQGHINVHGRLSRPDVYWDDVTPPMLAGVTILSVSDGWAHYGTGRNDKFRNPRSAGGFVINSTELRAINFSMEALDRPAVQPRRGGRRAAVLSAPLPKRYRMHPEIDAMIRARCW</sequence>
<comment type="caution">
    <text evidence="1">The sequence shown here is derived from an EMBL/GenBank/DDBJ whole genome shotgun (WGS) entry which is preliminary data.</text>
</comment>
<reference evidence="1 2" key="1">
    <citation type="journal article" date="2024" name="Science">
        <title>Giant polyketide synthase enzymes in the biosynthesis of giant marine polyether toxins.</title>
        <authorList>
            <person name="Fallon T.R."/>
            <person name="Shende V.V."/>
            <person name="Wierzbicki I.H."/>
            <person name="Pendleton A.L."/>
            <person name="Watervoot N.F."/>
            <person name="Auber R.P."/>
            <person name="Gonzalez D.J."/>
            <person name="Wisecaver J.H."/>
            <person name="Moore B.S."/>
        </authorList>
    </citation>
    <scope>NUCLEOTIDE SEQUENCE [LARGE SCALE GENOMIC DNA]</scope>
    <source>
        <strain evidence="1 2">12B1</strain>
    </source>
</reference>
<proteinExistence type="predicted"/>
<accession>A0AB34J230</accession>
<protein>
    <submittedName>
        <fullName evidence="1">Uncharacterized protein</fullName>
    </submittedName>
</protein>
<organism evidence="1 2">
    <name type="scientific">Prymnesium parvum</name>
    <name type="common">Toxic golden alga</name>
    <dbReference type="NCBI Taxonomy" id="97485"/>
    <lineage>
        <taxon>Eukaryota</taxon>
        <taxon>Haptista</taxon>
        <taxon>Haptophyta</taxon>
        <taxon>Prymnesiophyceae</taxon>
        <taxon>Prymnesiales</taxon>
        <taxon>Prymnesiaceae</taxon>
        <taxon>Prymnesium</taxon>
    </lineage>
</organism>
<evidence type="ECO:0000313" key="1">
    <source>
        <dbReference type="EMBL" id="KAL1511414.1"/>
    </source>
</evidence>
<name>A0AB34J230_PRYPA</name>
<keyword evidence="2" id="KW-1185">Reference proteome</keyword>
<gene>
    <name evidence="1" type="ORF">AB1Y20_006214</name>
</gene>
<dbReference type="Proteomes" id="UP001515480">
    <property type="component" value="Unassembled WGS sequence"/>
</dbReference>
<dbReference type="EMBL" id="JBGBPQ010000014">
    <property type="protein sequence ID" value="KAL1511414.1"/>
    <property type="molecule type" value="Genomic_DNA"/>
</dbReference>